<reference evidence="1" key="1">
    <citation type="journal article" date="2020" name="Science">
        <title>Unexpected conservation and global transmission of agrobacterial virulence plasmids.</title>
        <authorList>
            <person name="Weisberg A.J."/>
            <person name="Davis E.W. 2nd"/>
            <person name="Tabima J."/>
            <person name="Belcher M.S."/>
            <person name="Miller M."/>
            <person name="Kuo C.H."/>
            <person name="Loper J.E."/>
            <person name="Grunwald N.J."/>
            <person name="Putnam M.L."/>
            <person name="Chang J.H."/>
        </authorList>
    </citation>
    <scope>NUCLEOTIDE SEQUENCE</scope>
    <source>
        <strain evidence="1">17-1853-1a</strain>
    </source>
</reference>
<dbReference type="InterPro" id="IPR025562">
    <property type="entry name" value="Tae4"/>
</dbReference>
<comment type="caution">
    <text evidence="1">The sequence shown here is derived from an EMBL/GenBank/DDBJ whole genome shotgun (WGS) entry which is preliminary data.</text>
</comment>
<accession>A0AA44JBG2</accession>
<dbReference type="Proteomes" id="UP000702952">
    <property type="component" value="Unassembled WGS sequence"/>
</dbReference>
<evidence type="ECO:0000313" key="1">
    <source>
        <dbReference type="EMBL" id="NTC32155.1"/>
    </source>
</evidence>
<protein>
    <submittedName>
        <fullName evidence="1">Uncharacterized protein</fullName>
    </submittedName>
</protein>
<proteinExistence type="predicted"/>
<organism evidence="1 2">
    <name type="scientific">Agrobacterium tumefaciens</name>
    <dbReference type="NCBI Taxonomy" id="358"/>
    <lineage>
        <taxon>Bacteria</taxon>
        <taxon>Pseudomonadati</taxon>
        <taxon>Pseudomonadota</taxon>
        <taxon>Alphaproteobacteria</taxon>
        <taxon>Hyphomicrobiales</taxon>
        <taxon>Rhizobiaceae</taxon>
        <taxon>Rhizobium/Agrobacterium group</taxon>
        <taxon>Agrobacterium</taxon>
        <taxon>Agrobacterium tumefaciens complex</taxon>
    </lineage>
</organism>
<dbReference type="AlphaFoldDB" id="A0AA44JBG2"/>
<name>A0AA44JBG2_AGRTU</name>
<dbReference type="Gene3D" id="3.90.1720.70">
    <property type="match status" value="1"/>
</dbReference>
<dbReference type="Pfam" id="PF14113">
    <property type="entry name" value="Tae4"/>
    <property type="match status" value="1"/>
</dbReference>
<gene>
    <name evidence="1" type="ORF">G6M46_28860</name>
</gene>
<evidence type="ECO:0000313" key="2">
    <source>
        <dbReference type="Proteomes" id="UP000702952"/>
    </source>
</evidence>
<dbReference type="EMBL" id="JAAMAY010000046">
    <property type="protein sequence ID" value="NTC32155.1"/>
    <property type="molecule type" value="Genomic_DNA"/>
</dbReference>
<sequence length="149" mass="16355">MTIYDSLAQHYPTMSKVDLYNQLGGQWPTLVDHPNYQNTCAIRLSVAFHGAGYKIDNKYKEAIAGDGRNIVIKVKTMWDYVTSTVGPFYWGMSKNPGTSVDIPAKKGIIVYHAAFSDATGHFDLWNGSGFVGSGDLGDVANGFDLALWI</sequence>
<dbReference type="RefSeq" id="WP_141682329.1">
    <property type="nucleotide sequence ID" value="NZ_CP123839.1"/>
</dbReference>